<dbReference type="SUPFAM" id="SSF56281">
    <property type="entry name" value="Metallo-hydrolase/oxidoreductase"/>
    <property type="match status" value="1"/>
</dbReference>
<accession>A0A0C3BY85</accession>
<keyword evidence="8" id="KW-1185">Reference proteome</keyword>
<evidence type="ECO:0000256" key="1">
    <source>
        <dbReference type="ARBA" id="ARBA00001947"/>
    </source>
</evidence>
<dbReference type="InterPro" id="IPR001279">
    <property type="entry name" value="Metallo-B-lactamas"/>
</dbReference>
<evidence type="ECO:0000256" key="3">
    <source>
        <dbReference type="ARBA" id="ARBA00022723"/>
    </source>
</evidence>
<dbReference type="GO" id="GO:0046872">
    <property type="term" value="F:metal ion binding"/>
    <property type="evidence" value="ECO:0007669"/>
    <property type="project" value="UniProtKB-KW"/>
</dbReference>
<dbReference type="SMART" id="SM00849">
    <property type="entry name" value="Lactamase_B"/>
    <property type="match status" value="1"/>
</dbReference>
<comment type="cofactor">
    <cofactor evidence="1">
        <name>Zn(2+)</name>
        <dbReference type="ChEBI" id="CHEBI:29105"/>
    </cofactor>
</comment>
<evidence type="ECO:0000313" key="7">
    <source>
        <dbReference type="EMBL" id="KIM41535.1"/>
    </source>
</evidence>
<dbReference type="EMBL" id="KN831780">
    <property type="protein sequence ID" value="KIM41535.1"/>
    <property type="molecule type" value="Genomic_DNA"/>
</dbReference>
<evidence type="ECO:0000256" key="4">
    <source>
        <dbReference type="ARBA" id="ARBA00022801"/>
    </source>
</evidence>
<reference evidence="7 8" key="1">
    <citation type="submission" date="2014-04" db="EMBL/GenBank/DDBJ databases">
        <authorList>
            <consortium name="DOE Joint Genome Institute"/>
            <person name="Kuo A."/>
            <person name="Gay G."/>
            <person name="Dore J."/>
            <person name="Kohler A."/>
            <person name="Nagy L.G."/>
            <person name="Floudas D."/>
            <person name="Copeland A."/>
            <person name="Barry K.W."/>
            <person name="Cichocki N."/>
            <person name="Veneault-Fourrey C."/>
            <person name="LaButti K."/>
            <person name="Lindquist E.A."/>
            <person name="Lipzen A."/>
            <person name="Lundell T."/>
            <person name="Morin E."/>
            <person name="Murat C."/>
            <person name="Sun H."/>
            <person name="Tunlid A."/>
            <person name="Henrissat B."/>
            <person name="Grigoriev I.V."/>
            <person name="Hibbett D.S."/>
            <person name="Martin F."/>
            <person name="Nordberg H.P."/>
            <person name="Cantor M.N."/>
            <person name="Hua S.X."/>
        </authorList>
    </citation>
    <scope>NUCLEOTIDE SEQUENCE [LARGE SCALE GENOMIC DNA]</scope>
    <source>
        <strain evidence="8">h7</strain>
    </source>
</reference>
<proteinExistence type="inferred from homology"/>
<keyword evidence="5" id="KW-0862">Zinc</keyword>
<dbReference type="AlphaFoldDB" id="A0A0C3BY85"/>
<feature type="domain" description="Metallo-beta-lactamase" evidence="6">
    <location>
        <begin position="45"/>
        <end position="287"/>
    </location>
</feature>
<organism evidence="7 8">
    <name type="scientific">Hebeloma cylindrosporum</name>
    <dbReference type="NCBI Taxonomy" id="76867"/>
    <lineage>
        <taxon>Eukaryota</taxon>
        <taxon>Fungi</taxon>
        <taxon>Dikarya</taxon>
        <taxon>Basidiomycota</taxon>
        <taxon>Agaricomycotina</taxon>
        <taxon>Agaricomycetes</taxon>
        <taxon>Agaricomycetidae</taxon>
        <taxon>Agaricales</taxon>
        <taxon>Agaricineae</taxon>
        <taxon>Hymenogastraceae</taxon>
        <taxon>Hebeloma</taxon>
    </lineage>
</organism>
<keyword evidence="3" id="KW-0479">Metal-binding</keyword>
<dbReference type="Pfam" id="PF00753">
    <property type="entry name" value="Lactamase_B"/>
    <property type="match status" value="1"/>
</dbReference>
<dbReference type="CDD" id="cd07730">
    <property type="entry name" value="metallo-hydrolase-like_MBL-fold"/>
    <property type="match status" value="1"/>
</dbReference>
<protein>
    <recommendedName>
        <fullName evidence="6">Metallo-beta-lactamase domain-containing protein</fullName>
    </recommendedName>
</protein>
<evidence type="ECO:0000256" key="5">
    <source>
        <dbReference type="ARBA" id="ARBA00022833"/>
    </source>
</evidence>
<name>A0A0C3BY85_HEBCY</name>
<keyword evidence="4" id="KW-0378">Hydrolase</keyword>
<dbReference type="GO" id="GO:0016787">
    <property type="term" value="F:hydrolase activity"/>
    <property type="evidence" value="ECO:0007669"/>
    <property type="project" value="UniProtKB-KW"/>
</dbReference>
<dbReference type="PANTHER" id="PTHR42978:SF2">
    <property type="entry name" value="102 KBASES UNSTABLE REGION: FROM 1 TO 119443"/>
    <property type="match status" value="1"/>
</dbReference>
<dbReference type="OrthoDB" id="10250730at2759"/>
<dbReference type="PANTHER" id="PTHR42978">
    <property type="entry name" value="QUORUM-QUENCHING LACTONASE YTNP-RELATED-RELATED"/>
    <property type="match status" value="1"/>
</dbReference>
<sequence>MPELPPPRGNQQFCTISALEGGVLTAPESLFIAESNVPGNLITLPALCFLIQHSKADPTPKRLIFDLGINPHLSAYTPKVTEMIEGPNAFFHPEPTAAHCLGSLAHGGATPDDIDFVILSHCHWDHIGDTHPFTKSTFVVGHETKTLFESGGYPTDPNSGYSTDLLPPERTRYLPPSSSDEDWAPLGPFPHALDFFGDGSLYVIDSPGHVAGHVNLLIRTSPDGAWLYLGGDSVHDRRIFNGEAHIRVGLPDRPEFCMHANKAQAEEHIARIRELENTGKVRVIFAHDMKWYEENKGGTAFWPGKIESI</sequence>
<dbReference type="Proteomes" id="UP000053424">
    <property type="component" value="Unassembled WGS sequence"/>
</dbReference>
<dbReference type="STRING" id="686832.A0A0C3BY85"/>
<dbReference type="InterPro" id="IPR036866">
    <property type="entry name" value="RibonucZ/Hydroxyglut_hydro"/>
</dbReference>
<dbReference type="HOGENOM" id="CLU_030571_1_1_1"/>
<dbReference type="InterPro" id="IPR051013">
    <property type="entry name" value="MBL_superfamily_lactonases"/>
</dbReference>
<dbReference type="Gene3D" id="3.60.15.10">
    <property type="entry name" value="Ribonuclease Z/Hydroxyacylglutathione hydrolase-like"/>
    <property type="match status" value="1"/>
</dbReference>
<evidence type="ECO:0000256" key="2">
    <source>
        <dbReference type="ARBA" id="ARBA00007749"/>
    </source>
</evidence>
<evidence type="ECO:0000313" key="8">
    <source>
        <dbReference type="Proteomes" id="UP000053424"/>
    </source>
</evidence>
<evidence type="ECO:0000259" key="6">
    <source>
        <dbReference type="SMART" id="SM00849"/>
    </source>
</evidence>
<reference evidence="8" key="2">
    <citation type="submission" date="2015-01" db="EMBL/GenBank/DDBJ databases">
        <title>Evolutionary Origins and Diversification of the Mycorrhizal Mutualists.</title>
        <authorList>
            <consortium name="DOE Joint Genome Institute"/>
            <consortium name="Mycorrhizal Genomics Consortium"/>
            <person name="Kohler A."/>
            <person name="Kuo A."/>
            <person name="Nagy L.G."/>
            <person name="Floudas D."/>
            <person name="Copeland A."/>
            <person name="Barry K.W."/>
            <person name="Cichocki N."/>
            <person name="Veneault-Fourrey C."/>
            <person name="LaButti K."/>
            <person name="Lindquist E.A."/>
            <person name="Lipzen A."/>
            <person name="Lundell T."/>
            <person name="Morin E."/>
            <person name="Murat C."/>
            <person name="Riley R."/>
            <person name="Ohm R."/>
            <person name="Sun H."/>
            <person name="Tunlid A."/>
            <person name="Henrissat B."/>
            <person name="Grigoriev I.V."/>
            <person name="Hibbett D.S."/>
            <person name="Martin F."/>
        </authorList>
    </citation>
    <scope>NUCLEOTIDE SEQUENCE [LARGE SCALE GENOMIC DNA]</scope>
    <source>
        <strain evidence="8">h7</strain>
    </source>
</reference>
<gene>
    <name evidence="7" type="ORF">M413DRAFT_445518</name>
</gene>
<comment type="similarity">
    <text evidence="2">Belongs to the metallo-beta-lactamase superfamily.</text>
</comment>